<keyword evidence="11" id="KW-0694">RNA-binding</keyword>
<keyword evidence="13" id="KW-0804">Transcription</keyword>
<sequence>MVSAQRPPEYGIREVWADNLETELQHLRHAVDQYPYISMDTEFPGIVARPIGSFKTGSDYHYQTMRCNVDMLKIIQLGVTLSDESGHSPEGYTWQFNFQFNLTDDMYAPESIELLKNSGIDFKRNEEDGIDVEYFGELLVTSGLVLFPTIKWVSFHSGYDFGYLLRILTCEPLPATEQDFFDLLFVWFPCIYDIKHIVRSVRMLRGGLQEIAESIGVQRIGPQHQAGSDSLLTANVFFRIRGNYFNNVLDDSYYKNYLYGFSTGRTQPPGETQKPPSPTPQAQLLSGEKPY</sequence>
<dbReference type="GO" id="GO:0030014">
    <property type="term" value="C:CCR4-NOT complex"/>
    <property type="evidence" value="ECO:0007669"/>
    <property type="project" value="InterPro"/>
</dbReference>
<dbReference type="PANTHER" id="PTHR10797">
    <property type="entry name" value="CCR4-NOT TRANSCRIPTION COMPLEX SUBUNIT"/>
    <property type="match status" value="1"/>
</dbReference>
<evidence type="ECO:0000256" key="14">
    <source>
        <dbReference type="ARBA" id="ARBA00023242"/>
    </source>
</evidence>
<evidence type="ECO:0000256" key="11">
    <source>
        <dbReference type="ARBA" id="ARBA00022884"/>
    </source>
</evidence>
<gene>
    <name evidence="16" type="primary">POP2</name>
    <name evidence="16" type="ORF">CcaverHIS019_0608470</name>
</gene>
<dbReference type="InterPro" id="IPR036397">
    <property type="entry name" value="RNaseH_sf"/>
</dbReference>
<evidence type="ECO:0000256" key="1">
    <source>
        <dbReference type="ARBA" id="ARBA00001663"/>
    </source>
</evidence>
<comment type="catalytic activity">
    <reaction evidence="1">
        <text>Exonucleolytic cleavage of poly(A) to 5'-AMP.</text>
        <dbReference type="EC" id="3.1.13.4"/>
    </reaction>
</comment>
<dbReference type="InterPro" id="IPR012337">
    <property type="entry name" value="RNaseH-like_sf"/>
</dbReference>
<dbReference type="GO" id="GO:0005737">
    <property type="term" value="C:cytoplasm"/>
    <property type="evidence" value="ECO:0007669"/>
    <property type="project" value="UniProtKB-SubCell"/>
</dbReference>
<dbReference type="KEGG" id="ccac:CcaHIS019_0608470"/>
<dbReference type="SUPFAM" id="SSF53098">
    <property type="entry name" value="Ribonuclease H-like"/>
    <property type="match status" value="1"/>
</dbReference>
<dbReference type="GeneID" id="85498258"/>
<keyword evidence="7" id="KW-0540">Nuclease</keyword>
<evidence type="ECO:0000256" key="9">
    <source>
        <dbReference type="ARBA" id="ARBA00022801"/>
    </source>
</evidence>
<evidence type="ECO:0000256" key="8">
    <source>
        <dbReference type="ARBA" id="ARBA00022723"/>
    </source>
</evidence>
<dbReference type="Proteomes" id="UP001233271">
    <property type="component" value="Chromosome 6"/>
</dbReference>
<keyword evidence="6" id="KW-0963">Cytoplasm</keyword>
<comment type="similarity">
    <text evidence="4">Belongs to the CAF1 family.</text>
</comment>
<dbReference type="GO" id="GO:0004535">
    <property type="term" value="F:poly(A)-specific ribonuclease activity"/>
    <property type="evidence" value="ECO:0007669"/>
    <property type="project" value="UniProtKB-EC"/>
</dbReference>
<organism evidence="16 17">
    <name type="scientific">Cutaneotrichosporon cavernicola</name>
    <dbReference type="NCBI Taxonomy" id="279322"/>
    <lineage>
        <taxon>Eukaryota</taxon>
        <taxon>Fungi</taxon>
        <taxon>Dikarya</taxon>
        <taxon>Basidiomycota</taxon>
        <taxon>Agaricomycotina</taxon>
        <taxon>Tremellomycetes</taxon>
        <taxon>Trichosporonales</taxon>
        <taxon>Trichosporonaceae</taxon>
        <taxon>Cutaneotrichosporon</taxon>
    </lineage>
</organism>
<evidence type="ECO:0000256" key="7">
    <source>
        <dbReference type="ARBA" id="ARBA00022722"/>
    </source>
</evidence>
<dbReference type="AlphaFoldDB" id="A0AA48L9D5"/>
<comment type="subcellular location">
    <subcellularLocation>
        <location evidence="3">Cytoplasm</location>
    </subcellularLocation>
    <subcellularLocation>
        <location evidence="2">Nucleus</location>
    </subcellularLocation>
</comment>
<accession>A0AA48L9D5</accession>
<evidence type="ECO:0000256" key="13">
    <source>
        <dbReference type="ARBA" id="ARBA00023163"/>
    </source>
</evidence>
<dbReference type="InterPro" id="IPR006941">
    <property type="entry name" value="RNase_CAF1"/>
</dbReference>
<dbReference type="EMBL" id="AP028217">
    <property type="protein sequence ID" value="BEI94388.1"/>
    <property type="molecule type" value="Genomic_DNA"/>
</dbReference>
<protein>
    <recommendedName>
        <fullName evidence="5">poly(A)-specific ribonuclease</fullName>
        <ecNumber evidence="5">3.1.13.4</ecNumber>
    </recommendedName>
</protein>
<keyword evidence="12" id="KW-0805">Transcription regulation</keyword>
<reference evidence="16" key="1">
    <citation type="journal article" date="2023" name="BMC Genomics">
        <title>Chromosome-level genome assemblies of Cutaneotrichosporon spp. (Trichosporonales, Basidiomycota) reveal imbalanced evolution between nucleotide sequences and chromosome synteny.</title>
        <authorList>
            <person name="Kobayashi Y."/>
            <person name="Kayamori A."/>
            <person name="Aoki K."/>
            <person name="Shiwa Y."/>
            <person name="Matsutani M."/>
            <person name="Fujita N."/>
            <person name="Sugita T."/>
            <person name="Iwasaki W."/>
            <person name="Tanaka N."/>
            <person name="Takashima M."/>
        </authorList>
    </citation>
    <scope>NUCLEOTIDE SEQUENCE</scope>
    <source>
        <strain evidence="16">HIS019</strain>
    </source>
</reference>
<keyword evidence="8" id="KW-0479">Metal-binding</keyword>
<evidence type="ECO:0000256" key="12">
    <source>
        <dbReference type="ARBA" id="ARBA00023015"/>
    </source>
</evidence>
<dbReference type="EC" id="3.1.13.4" evidence="5"/>
<evidence type="ECO:0000256" key="15">
    <source>
        <dbReference type="SAM" id="MobiDB-lite"/>
    </source>
</evidence>
<dbReference type="GO" id="GO:0005634">
    <property type="term" value="C:nucleus"/>
    <property type="evidence" value="ECO:0007669"/>
    <property type="project" value="UniProtKB-SubCell"/>
</dbReference>
<dbReference type="InterPro" id="IPR039637">
    <property type="entry name" value="CNOT7/CNOT8/Pop2"/>
</dbReference>
<evidence type="ECO:0000256" key="4">
    <source>
        <dbReference type="ARBA" id="ARBA00008372"/>
    </source>
</evidence>
<dbReference type="FunFam" id="3.30.420.10:FF:000048">
    <property type="entry name" value="CCR4-associated factor 1, putative"/>
    <property type="match status" value="1"/>
</dbReference>
<evidence type="ECO:0000256" key="6">
    <source>
        <dbReference type="ARBA" id="ARBA00022490"/>
    </source>
</evidence>
<proteinExistence type="inferred from homology"/>
<keyword evidence="14" id="KW-0539">Nucleus</keyword>
<evidence type="ECO:0000313" key="16">
    <source>
        <dbReference type="EMBL" id="BEI94388.1"/>
    </source>
</evidence>
<evidence type="ECO:0000256" key="5">
    <source>
        <dbReference type="ARBA" id="ARBA00012161"/>
    </source>
</evidence>
<evidence type="ECO:0000256" key="10">
    <source>
        <dbReference type="ARBA" id="ARBA00022839"/>
    </source>
</evidence>
<name>A0AA48L9D5_9TREE</name>
<dbReference type="Pfam" id="PF04857">
    <property type="entry name" value="CAF1"/>
    <property type="match status" value="2"/>
</dbReference>
<evidence type="ECO:0000256" key="3">
    <source>
        <dbReference type="ARBA" id="ARBA00004496"/>
    </source>
</evidence>
<dbReference type="GO" id="GO:0046872">
    <property type="term" value="F:metal ion binding"/>
    <property type="evidence" value="ECO:0007669"/>
    <property type="project" value="UniProtKB-KW"/>
</dbReference>
<evidence type="ECO:0000313" key="17">
    <source>
        <dbReference type="Proteomes" id="UP001233271"/>
    </source>
</evidence>
<keyword evidence="10" id="KW-0269">Exonuclease</keyword>
<dbReference type="RefSeq" id="XP_060459653.1">
    <property type="nucleotide sequence ID" value="XM_060603351.1"/>
</dbReference>
<feature type="region of interest" description="Disordered" evidence="15">
    <location>
        <begin position="264"/>
        <end position="291"/>
    </location>
</feature>
<keyword evidence="9" id="KW-0378">Hydrolase</keyword>
<evidence type="ECO:0000256" key="2">
    <source>
        <dbReference type="ARBA" id="ARBA00004123"/>
    </source>
</evidence>
<dbReference type="GO" id="GO:0003723">
    <property type="term" value="F:RNA binding"/>
    <property type="evidence" value="ECO:0007669"/>
    <property type="project" value="UniProtKB-KW"/>
</dbReference>
<dbReference type="Gene3D" id="3.30.420.10">
    <property type="entry name" value="Ribonuclease H-like superfamily/Ribonuclease H"/>
    <property type="match status" value="1"/>
</dbReference>
<keyword evidence="17" id="KW-1185">Reference proteome</keyword>